<dbReference type="EMBL" id="JASBNA010000001">
    <property type="protein sequence ID" value="KAK7695368.1"/>
    <property type="molecule type" value="Genomic_DNA"/>
</dbReference>
<feature type="region of interest" description="Disordered" evidence="2">
    <location>
        <begin position="193"/>
        <end position="214"/>
    </location>
</feature>
<proteinExistence type="predicted"/>
<keyword evidence="1" id="KW-0862">Zinc</keyword>
<keyword evidence="1" id="KW-0479">Metal-binding</keyword>
<dbReference type="PROSITE" id="PS00028">
    <property type="entry name" value="ZINC_FINGER_C2H2_1"/>
    <property type="match status" value="1"/>
</dbReference>
<comment type="caution">
    <text evidence="4">The sequence shown here is derived from an EMBL/GenBank/DDBJ whole genome shotgun (WGS) entry which is preliminary data.</text>
</comment>
<dbReference type="InterPro" id="IPR013087">
    <property type="entry name" value="Znf_C2H2_type"/>
</dbReference>
<evidence type="ECO:0000313" key="4">
    <source>
        <dbReference type="EMBL" id="KAK7695368.1"/>
    </source>
</evidence>
<feature type="compositionally biased region" description="Basic and acidic residues" evidence="2">
    <location>
        <begin position="148"/>
        <end position="158"/>
    </location>
</feature>
<feature type="region of interest" description="Disordered" evidence="2">
    <location>
        <begin position="340"/>
        <end position="363"/>
    </location>
</feature>
<feature type="region of interest" description="Disordered" evidence="2">
    <location>
        <begin position="232"/>
        <end position="261"/>
    </location>
</feature>
<name>A0AAW0GP41_9APHY</name>
<feature type="domain" description="C2H2-type" evidence="3">
    <location>
        <begin position="50"/>
        <end position="79"/>
    </location>
</feature>
<keyword evidence="5" id="KW-1185">Reference proteome</keyword>
<feature type="compositionally biased region" description="Polar residues" evidence="2">
    <location>
        <begin position="162"/>
        <end position="174"/>
    </location>
</feature>
<feature type="compositionally biased region" description="Basic and acidic residues" evidence="2">
    <location>
        <begin position="122"/>
        <end position="137"/>
    </location>
</feature>
<sequence length="381" mass="42786">MSLSVCQRLQGIRGNKMCPCCGTTWENNEELLKHLWKQNRKEPSPFDESFLCPWTLCVARLRDIPALKDHIKTHTGERDHVCPHLIDWTPGNRTLCLRTYPSAKSLSRHRQRAHRYLSTTQRAEHPYVDKNSGRPLEDVPLLGLGDSEDNHPIIKIEDDSQSDGSNSEPTSAVNEDTIKEHWSEVVRRLRPRGNWPSHEIQQAHPSGASPDDTQVDAIQGSYLSQPDVHAIKTEGGYDHPMSSPSYPIINGPSEYAPPSHPSQPSNDWYGYLTNGYLPSSRNVYDWFSSTLYDRSYYQNANTHGTYSYPQTLPYHHDTSMMGPGNSYGASGVGLGSGGFYESSSTGMHPDGSQSSDSDLSNSHDHWYLDSQVYGYSDTRNA</sequence>
<evidence type="ECO:0000259" key="3">
    <source>
        <dbReference type="PROSITE" id="PS50157"/>
    </source>
</evidence>
<evidence type="ECO:0000256" key="2">
    <source>
        <dbReference type="SAM" id="MobiDB-lite"/>
    </source>
</evidence>
<dbReference type="AlphaFoldDB" id="A0AAW0GP41"/>
<gene>
    <name evidence="4" type="ORF">QCA50_000002</name>
</gene>
<evidence type="ECO:0000256" key="1">
    <source>
        <dbReference type="PROSITE-ProRule" id="PRU00042"/>
    </source>
</evidence>
<evidence type="ECO:0000313" key="5">
    <source>
        <dbReference type="Proteomes" id="UP001385951"/>
    </source>
</evidence>
<reference evidence="4 5" key="1">
    <citation type="submission" date="2022-09" db="EMBL/GenBank/DDBJ databases">
        <authorList>
            <person name="Palmer J.M."/>
        </authorList>
    </citation>
    <scope>NUCLEOTIDE SEQUENCE [LARGE SCALE GENOMIC DNA]</scope>
    <source>
        <strain evidence="4 5">DSM 7382</strain>
    </source>
</reference>
<feature type="region of interest" description="Disordered" evidence="2">
    <location>
        <begin position="108"/>
        <end position="179"/>
    </location>
</feature>
<accession>A0AAW0GP41</accession>
<dbReference type="Proteomes" id="UP001385951">
    <property type="component" value="Unassembled WGS sequence"/>
</dbReference>
<dbReference type="GO" id="GO:0008270">
    <property type="term" value="F:zinc ion binding"/>
    <property type="evidence" value="ECO:0007669"/>
    <property type="project" value="UniProtKB-KW"/>
</dbReference>
<keyword evidence="1" id="KW-0863">Zinc-finger</keyword>
<dbReference type="PROSITE" id="PS50157">
    <property type="entry name" value="ZINC_FINGER_C2H2_2"/>
    <property type="match status" value="1"/>
</dbReference>
<feature type="compositionally biased region" description="Low complexity" evidence="2">
    <location>
        <begin position="350"/>
        <end position="360"/>
    </location>
</feature>
<dbReference type="Gene3D" id="3.30.160.60">
    <property type="entry name" value="Classic Zinc Finger"/>
    <property type="match status" value="1"/>
</dbReference>
<organism evidence="4 5">
    <name type="scientific">Cerrena zonata</name>
    <dbReference type="NCBI Taxonomy" id="2478898"/>
    <lineage>
        <taxon>Eukaryota</taxon>
        <taxon>Fungi</taxon>
        <taxon>Dikarya</taxon>
        <taxon>Basidiomycota</taxon>
        <taxon>Agaricomycotina</taxon>
        <taxon>Agaricomycetes</taxon>
        <taxon>Polyporales</taxon>
        <taxon>Cerrenaceae</taxon>
        <taxon>Cerrena</taxon>
    </lineage>
</organism>
<protein>
    <recommendedName>
        <fullName evidence="3">C2H2-type domain-containing protein</fullName>
    </recommendedName>
</protein>